<evidence type="ECO:0000313" key="6">
    <source>
        <dbReference type="Proteomes" id="UP000799324"/>
    </source>
</evidence>
<keyword evidence="2 5" id="KW-0808">Transferase</keyword>
<dbReference type="EMBL" id="MU004296">
    <property type="protein sequence ID" value="KAF2661053.1"/>
    <property type="molecule type" value="Genomic_DNA"/>
</dbReference>
<protein>
    <submittedName>
        <fullName evidence="5">S-adenosyl-L-methionine-dependent methyltransferase</fullName>
    </submittedName>
</protein>
<dbReference type="PANTHER" id="PTHR43712:SF5">
    <property type="entry name" value="O-METHYLTRANSFERASE ASQN-RELATED"/>
    <property type="match status" value="1"/>
</dbReference>
<dbReference type="PANTHER" id="PTHR43712">
    <property type="entry name" value="PUTATIVE (AFU_ORTHOLOGUE AFUA_4G14580)-RELATED"/>
    <property type="match status" value="1"/>
</dbReference>
<dbReference type="GO" id="GO:0032259">
    <property type="term" value="P:methylation"/>
    <property type="evidence" value="ECO:0007669"/>
    <property type="project" value="UniProtKB-KW"/>
</dbReference>
<dbReference type="OrthoDB" id="1606438at2759"/>
<evidence type="ECO:0000256" key="2">
    <source>
        <dbReference type="ARBA" id="ARBA00022679"/>
    </source>
</evidence>
<dbReference type="InterPro" id="IPR036390">
    <property type="entry name" value="WH_DNA-bd_sf"/>
</dbReference>
<evidence type="ECO:0000256" key="1">
    <source>
        <dbReference type="ARBA" id="ARBA00022603"/>
    </source>
</evidence>
<dbReference type="AlphaFoldDB" id="A0A6A6TQ27"/>
<dbReference type="Gene3D" id="3.40.50.150">
    <property type="entry name" value="Vaccinia Virus protein VP39"/>
    <property type="match status" value="1"/>
</dbReference>
<organism evidence="5 6">
    <name type="scientific">Lophiostoma macrostomum CBS 122681</name>
    <dbReference type="NCBI Taxonomy" id="1314788"/>
    <lineage>
        <taxon>Eukaryota</taxon>
        <taxon>Fungi</taxon>
        <taxon>Dikarya</taxon>
        <taxon>Ascomycota</taxon>
        <taxon>Pezizomycotina</taxon>
        <taxon>Dothideomycetes</taxon>
        <taxon>Pleosporomycetidae</taxon>
        <taxon>Pleosporales</taxon>
        <taxon>Lophiostomataceae</taxon>
        <taxon>Lophiostoma</taxon>
    </lineage>
</organism>
<dbReference type="SUPFAM" id="SSF53335">
    <property type="entry name" value="S-adenosyl-L-methionine-dependent methyltransferases"/>
    <property type="match status" value="1"/>
</dbReference>
<gene>
    <name evidence="5" type="ORF">K491DRAFT_588079</name>
</gene>
<reference evidence="5" key="1">
    <citation type="journal article" date="2020" name="Stud. Mycol.">
        <title>101 Dothideomycetes genomes: a test case for predicting lifestyles and emergence of pathogens.</title>
        <authorList>
            <person name="Haridas S."/>
            <person name="Albert R."/>
            <person name="Binder M."/>
            <person name="Bloem J."/>
            <person name="Labutti K."/>
            <person name="Salamov A."/>
            <person name="Andreopoulos B."/>
            <person name="Baker S."/>
            <person name="Barry K."/>
            <person name="Bills G."/>
            <person name="Bluhm B."/>
            <person name="Cannon C."/>
            <person name="Castanera R."/>
            <person name="Culley D."/>
            <person name="Daum C."/>
            <person name="Ezra D."/>
            <person name="Gonzalez J."/>
            <person name="Henrissat B."/>
            <person name="Kuo A."/>
            <person name="Liang C."/>
            <person name="Lipzen A."/>
            <person name="Lutzoni F."/>
            <person name="Magnuson J."/>
            <person name="Mondo S."/>
            <person name="Nolan M."/>
            <person name="Ohm R."/>
            <person name="Pangilinan J."/>
            <person name="Park H.-J."/>
            <person name="Ramirez L."/>
            <person name="Alfaro M."/>
            <person name="Sun H."/>
            <person name="Tritt A."/>
            <person name="Yoshinaga Y."/>
            <person name="Zwiers L.-H."/>
            <person name="Turgeon B."/>
            <person name="Goodwin S."/>
            <person name="Spatafora J."/>
            <person name="Crous P."/>
            <person name="Grigoriev I."/>
        </authorList>
    </citation>
    <scope>NUCLEOTIDE SEQUENCE</scope>
    <source>
        <strain evidence="5">CBS 122681</strain>
    </source>
</reference>
<dbReference type="SUPFAM" id="SSF46785">
    <property type="entry name" value="Winged helix' DNA-binding domain"/>
    <property type="match status" value="1"/>
</dbReference>
<dbReference type="Gene3D" id="1.10.10.10">
    <property type="entry name" value="Winged helix-like DNA-binding domain superfamily/Winged helix DNA-binding domain"/>
    <property type="match status" value="1"/>
</dbReference>
<proteinExistence type="predicted"/>
<keyword evidence="3" id="KW-0949">S-adenosyl-L-methionine</keyword>
<dbReference type="InterPro" id="IPR001077">
    <property type="entry name" value="COMT_C"/>
</dbReference>
<evidence type="ECO:0000313" key="5">
    <source>
        <dbReference type="EMBL" id="KAF2661053.1"/>
    </source>
</evidence>
<evidence type="ECO:0000256" key="3">
    <source>
        <dbReference type="ARBA" id="ARBA00022691"/>
    </source>
</evidence>
<dbReference type="GO" id="GO:0008171">
    <property type="term" value="F:O-methyltransferase activity"/>
    <property type="evidence" value="ECO:0007669"/>
    <property type="project" value="InterPro"/>
</dbReference>
<feature type="domain" description="O-methyltransferase C-terminal" evidence="4">
    <location>
        <begin position="196"/>
        <end position="405"/>
    </location>
</feature>
<dbReference type="Pfam" id="PF00891">
    <property type="entry name" value="Methyltransf_2"/>
    <property type="match status" value="1"/>
</dbReference>
<dbReference type="Proteomes" id="UP000799324">
    <property type="component" value="Unassembled WGS sequence"/>
</dbReference>
<dbReference type="InterPro" id="IPR016461">
    <property type="entry name" value="COMT-like"/>
</dbReference>
<name>A0A6A6TQ27_9PLEO</name>
<dbReference type="InterPro" id="IPR029063">
    <property type="entry name" value="SAM-dependent_MTases_sf"/>
</dbReference>
<sequence>MNHNTESTQDINRLAAVVKDNTGIYERYLRKHNLPLPSHSAEETLQLPSTIIIPHNVIEARDRAINASQELSLLLGGPARSIISGTSEQFLAVCLHFICRHKIALRIPLDYEVSADELAIQCGLDKQDIVRTLRCARAWHVFTEPKEGYFAHTATSRHLREHVRLHAWITNATEEVWPSISHLVDAMGRWPGSEDAAQTAWSLAHGSDESVFTNWNRHPEKAADFITAMSYWNTAPGFEARHLLDQFDFNQLPDQATFVDLGGSLGYVCKEVTQAFPHIKTIAQDLPATIEGVPKDIIPAEIRDRVQFMAHDFFRPQPVVGAAVYHFRAVLHDWSDAVCVQILQNLVPAMVSGARVLVQDTCVPEFGEVSMAEERRIRSLDITMKAFANAKERTAEDWRGLFSAADHRFGDVSVRLPSGGQKLALISALWKS</sequence>
<dbReference type="PROSITE" id="PS51683">
    <property type="entry name" value="SAM_OMT_II"/>
    <property type="match status" value="1"/>
</dbReference>
<dbReference type="InterPro" id="IPR036388">
    <property type="entry name" value="WH-like_DNA-bd_sf"/>
</dbReference>
<keyword evidence="1 5" id="KW-0489">Methyltransferase</keyword>
<accession>A0A6A6TQ27</accession>
<keyword evidence="6" id="KW-1185">Reference proteome</keyword>
<evidence type="ECO:0000259" key="4">
    <source>
        <dbReference type="Pfam" id="PF00891"/>
    </source>
</evidence>